<accession>A0ACC2G2G0</accession>
<keyword evidence="2" id="KW-1185">Reference proteome</keyword>
<evidence type="ECO:0000313" key="2">
    <source>
        <dbReference type="Proteomes" id="UP001157502"/>
    </source>
</evidence>
<comment type="caution">
    <text evidence="1">The sequence shown here is derived from an EMBL/GenBank/DDBJ whole genome shotgun (WGS) entry which is preliminary data.</text>
</comment>
<protein>
    <submittedName>
        <fullName evidence="1">Uncharacterized protein</fullName>
    </submittedName>
</protein>
<dbReference type="Proteomes" id="UP001157502">
    <property type="component" value="Chromosome 18"/>
</dbReference>
<dbReference type="EMBL" id="CM055745">
    <property type="protein sequence ID" value="KAJ7997655.1"/>
    <property type="molecule type" value="Genomic_DNA"/>
</dbReference>
<name>A0ACC2G2G0_DALPE</name>
<reference evidence="1" key="1">
    <citation type="submission" date="2021-05" db="EMBL/GenBank/DDBJ databases">
        <authorList>
            <person name="Pan Q."/>
            <person name="Jouanno E."/>
            <person name="Zahm M."/>
            <person name="Klopp C."/>
            <person name="Cabau C."/>
            <person name="Louis A."/>
            <person name="Berthelot C."/>
            <person name="Parey E."/>
            <person name="Roest Crollius H."/>
            <person name="Montfort J."/>
            <person name="Robinson-Rechavi M."/>
            <person name="Bouchez O."/>
            <person name="Lampietro C."/>
            <person name="Lopez Roques C."/>
            <person name="Donnadieu C."/>
            <person name="Postlethwait J."/>
            <person name="Bobe J."/>
            <person name="Dillon D."/>
            <person name="Chandos A."/>
            <person name="von Hippel F."/>
            <person name="Guiguen Y."/>
        </authorList>
    </citation>
    <scope>NUCLEOTIDE SEQUENCE</scope>
    <source>
        <strain evidence="1">YG-Jan2019</strain>
    </source>
</reference>
<organism evidence="1 2">
    <name type="scientific">Dallia pectoralis</name>
    <name type="common">Alaska blackfish</name>
    <dbReference type="NCBI Taxonomy" id="75939"/>
    <lineage>
        <taxon>Eukaryota</taxon>
        <taxon>Metazoa</taxon>
        <taxon>Chordata</taxon>
        <taxon>Craniata</taxon>
        <taxon>Vertebrata</taxon>
        <taxon>Euteleostomi</taxon>
        <taxon>Actinopterygii</taxon>
        <taxon>Neopterygii</taxon>
        <taxon>Teleostei</taxon>
        <taxon>Protacanthopterygii</taxon>
        <taxon>Esociformes</taxon>
        <taxon>Umbridae</taxon>
        <taxon>Dallia</taxon>
    </lineage>
</organism>
<evidence type="ECO:0000313" key="1">
    <source>
        <dbReference type="EMBL" id="KAJ7997655.1"/>
    </source>
</evidence>
<proteinExistence type="predicted"/>
<sequence length="661" mass="73786">MLGMYLKMGLVQMAGTRMYWETETRYSPVADVMPRNRFQSLVTALHFVNNMTVSETEKKDKLWKLRPWLDSFRGKCLQMVPGEPNSVDEMMIPFKGNLLDSFTAKYKFPIKSRRWYIYIFWHTIILAVDNAWLLYKRDCKALKMSSKETMNRRQFQAKLASSLILVNTTLQTRKRGRPSLGKGSPATQTLTSGSPLNAQKRPSKRCAHLPLDVRKDLVAHFPRKTGRGRCRHCNKGYTNTQCSKGQIDEKLSIIVKHLTPKQEITLHALTCSDDGDYWEAFGHYVSDVTGLINVDTDASLGGTYDGLEPMGLLWSMKPVPGSRTGLRLRKTDVSTPTVVHISVYRGHMDLGFKEETALACVVVERSYMAPGVRRVDITELGVTGTLFLPPGPGPFPALLDLWGGGGGLVEYRSALLASHGFASLALEYMAPRPSEGTTSHVGNTYFEAAFTVLKRHPQVFGDRIAILGLSFGTSVGLKMAVYSSVIQLRCLVCVSGSHVQPGSLTEVLAEFNKNVDKTRFDEENRVIWRDLLLPIPSDPSKKVDVGKLQCPVLLIVGEDDQNWPARESAEDMKRMMETAGNSHLLTTLSYPGTGHLIEPPYSPHIRASNFKAPGAKQKIVVLWGGDTAPHSYAQEHSWMETLGFLEEHLYRCASVTTQSQL</sequence>
<gene>
    <name evidence="1" type="ORF">DPEC_G00214390</name>
</gene>